<dbReference type="GO" id="GO:0000978">
    <property type="term" value="F:RNA polymerase II cis-regulatory region sequence-specific DNA binding"/>
    <property type="evidence" value="ECO:0007669"/>
    <property type="project" value="TreeGrafter"/>
</dbReference>
<reference evidence="10" key="1">
    <citation type="journal article" date="2016" name="Sci. Rep.">
        <title>Molecular characterization of firefly nuptial gifts: a multi-omics approach sheds light on postcopulatory sexual selection.</title>
        <authorList>
            <person name="Al-Wathiqui N."/>
            <person name="Fallon T.R."/>
            <person name="South A."/>
            <person name="Weng J.K."/>
            <person name="Lewis S.M."/>
        </authorList>
    </citation>
    <scope>NUCLEOTIDE SEQUENCE</scope>
</reference>
<keyword evidence="6" id="KW-0238">DNA-binding</keyword>
<name>A0A1Y1JT27_PHOPY</name>
<evidence type="ECO:0000256" key="4">
    <source>
        <dbReference type="ARBA" id="ARBA00022771"/>
    </source>
</evidence>
<comment type="subcellular location">
    <subcellularLocation>
        <location evidence="1">Nucleus</location>
    </subcellularLocation>
</comment>
<dbReference type="AlphaFoldDB" id="A0A1Y1JT27"/>
<keyword evidence="3" id="KW-0677">Repeat</keyword>
<sequence>MEIKTEPEVDQKLNNTEIYLNSYIKVEVDSTITTGTNVNATKIKDCAEELELTSCNLPRVTSQDDEKPMVNLHSPILEEQPCELNSESEKAGKFKCTQCPHIAQTKWTLRRHCLLTHKSLFTKCNQCNYLTDKPRLLRDHKRNHDPLATQHRCPKCKYTTKHKSSLKKHIKLHYPSPTALHCAQCSYATNYKGNLIKHVKIHRNTQLLTCNRCAFTSFSDHEFNAHIKKHDISGIVYVCDICYFSTPNRKIFIPHLRVHSTVKPLKCDQCPFETKYINSLRKHSETHGKMNLLKCDQCGFTVGTESSLKAHIAEHNLYSVDYKCNQCSFTSKSKINVKRHARIHSKFAVVHCNNCTYSANNKESLRQHFRICQKKIDDHLTDLSTEFQCAHCPYITKRRARFKRHTLKHNPENVTKGNQSGCGSTLNLFSPKHKPVGIEFKCIYCGYLTTDKGDYRNHVTDHNASKVFKL</sequence>
<dbReference type="SUPFAM" id="SSF57667">
    <property type="entry name" value="beta-beta-alpha zinc fingers"/>
    <property type="match status" value="4"/>
</dbReference>
<evidence type="ECO:0000256" key="5">
    <source>
        <dbReference type="ARBA" id="ARBA00022833"/>
    </source>
</evidence>
<feature type="domain" description="C2H2-type" evidence="9">
    <location>
        <begin position="322"/>
        <end position="345"/>
    </location>
</feature>
<proteinExistence type="predicted"/>
<dbReference type="Pfam" id="PF13909">
    <property type="entry name" value="zf-H2C2_5"/>
    <property type="match status" value="1"/>
</dbReference>
<dbReference type="InterPro" id="IPR013087">
    <property type="entry name" value="Znf_C2H2_type"/>
</dbReference>
<evidence type="ECO:0000313" key="10">
    <source>
        <dbReference type="EMBL" id="JAV52203.1"/>
    </source>
</evidence>
<feature type="domain" description="C2H2-type" evidence="9">
    <location>
        <begin position="151"/>
        <end position="178"/>
    </location>
</feature>
<keyword evidence="4 8" id="KW-0863">Zinc-finger</keyword>
<keyword evidence="2" id="KW-0479">Metal-binding</keyword>
<evidence type="ECO:0000256" key="2">
    <source>
        <dbReference type="ARBA" id="ARBA00022723"/>
    </source>
</evidence>
<dbReference type="Gene3D" id="3.30.160.60">
    <property type="entry name" value="Classic Zinc Finger"/>
    <property type="match status" value="5"/>
</dbReference>
<dbReference type="PANTHER" id="PTHR24390">
    <property type="entry name" value="ZINC FINGER PROTEIN"/>
    <property type="match status" value="1"/>
</dbReference>
<evidence type="ECO:0000256" key="7">
    <source>
        <dbReference type="ARBA" id="ARBA00023242"/>
    </source>
</evidence>
<dbReference type="SMART" id="SM00355">
    <property type="entry name" value="ZnF_C2H2"/>
    <property type="match status" value="12"/>
</dbReference>
<evidence type="ECO:0000256" key="3">
    <source>
        <dbReference type="ARBA" id="ARBA00022737"/>
    </source>
</evidence>
<evidence type="ECO:0000259" key="9">
    <source>
        <dbReference type="PROSITE" id="PS50157"/>
    </source>
</evidence>
<dbReference type="InterPro" id="IPR036236">
    <property type="entry name" value="Znf_C2H2_sf"/>
</dbReference>
<accession>A0A1Y1JT27</accession>
<dbReference type="EMBL" id="GEZM01101927">
    <property type="protein sequence ID" value="JAV52203.1"/>
    <property type="molecule type" value="Transcribed_RNA"/>
</dbReference>
<dbReference type="GO" id="GO:0003700">
    <property type="term" value="F:DNA-binding transcription factor activity"/>
    <property type="evidence" value="ECO:0007669"/>
    <property type="project" value="TreeGrafter"/>
</dbReference>
<dbReference type="GO" id="GO:0006357">
    <property type="term" value="P:regulation of transcription by RNA polymerase II"/>
    <property type="evidence" value="ECO:0007669"/>
    <property type="project" value="TreeGrafter"/>
</dbReference>
<dbReference type="GO" id="GO:0008270">
    <property type="term" value="F:zinc ion binding"/>
    <property type="evidence" value="ECO:0007669"/>
    <property type="project" value="UniProtKB-KW"/>
</dbReference>
<evidence type="ECO:0000256" key="1">
    <source>
        <dbReference type="ARBA" id="ARBA00004123"/>
    </source>
</evidence>
<dbReference type="PROSITE" id="PS50157">
    <property type="entry name" value="ZINC_FINGER_C2H2_2"/>
    <property type="match status" value="4"/>
</dbReference>
<dbReference type="PROSITE" id="PS00028">
    <property type="entry name" value="ZINC_FINGER_C2H2_1"/>
    <property type="match status" value="1"/>
</dbReference>
<organism evidence="10">
    <name type="scientific">Photinus pyralis</name>
    <name type="common">Common eastern firefly</name>
    <name type="synonym">Lampyris pyralis</name>
    <dbReference type="NCBI Taxonomy" id="7054"/>
    <lineage>
        <taxon>Eukaryota</taxon>
        <taxon>Metazoa</taxon>
        <taxon>Ecdysozoa</taxon>
        <taxon>Arthropoda</taxon>
        <taxon>Hexapoda</taxon>
        <taxon>Insecta</taxon>
        <taxon>Pterygota</taxon>
        <taxon>Neoptera</taxon>
        <taxon>Endopterygota</taxon>
        <taxon>Coleoptera</taxon>
        <taxon>Polyphaga</taxon>
        <taxon>Elateriformia</taxon>
        <taxon>Elateroidea</taxon>
        <taxon>Lampyridae</taxon>
        <taxon>Lampyrinae</taxon>
        <taxon>Photinus</taxon>
    </lineage>
</organism>
<feature type="domain" description="C2H2-type" evidence="9">
    <location>
        <begin position="237"/>
        <end position="264"/>
    </location>
</feature>
<protein>
    <recommendedName>
        <fullName evidence="9">C2H2-type domain-containing protein</fullName>
    </recommendedName>
</protein>
<evidence type="ECO:0000256" key="6">
    <source>
        <dbReference type="ARBA" id="ARBA00023125"/>
    </source>
</evidence>
<keyword evidence="7" id="KW-0539">Nucleus</keyword>
<dbReference type="PANTHER" id="PTHR24390:SF159">
    <property type="entry name" value="GROWTH FACTOR INDEPENDENT 1 TRANSCRIPTIONAL REPRESSOR"/>
    <property type="match status" value="1"/>
</dbReference>
<feature type="domain" description="C2H2-type" evidence="9">
    <location>
        <begin position="180"/>
        <end position="207"/>
    </location>
</feature>
<dbReference type="GO" id="GO:0005634">
    <property type="term" value="C:nucleus"/>
    <property type="evidence" value="ECO:0007669"/>
    <property type="project" value="UniProtKB-SubCell"/>
</dbReference>
<keyword evidence="5" id="KW-0862">Zinc</keyword>
<evidence type="ECO:0000256" key="8">
    <source>
        <dbReference type="PROSITE-ProRule" id="PRU00042"/>
    </source>
</evidence>